<feature type="compositionally biased region" description="Polar residues" evidence="13">
    <location>
        <begin position="18"/>
        <end position="27"/>
    </location>
</feature>
<comment type="similarity">
    <text evidence="2">Belongs to the PAPS reductase family. CysH subfamily.</text>
</comment>
<evidence type="ECO:0000256" key="7">
    <source>
        <dbReference type="ARBA" id="ARBA00023167"/>
    </source>
</evidence>
<dbReference type="GO" id="GO:0019379">
    <property type="term" value="P:sulfate assimilation, phosphoadenylyl sulfate reduction by phosphoadenylyl-sulfate reductase (thioredoxin)"/>
    <property type="evidence" value="ECO:0007669"/>
    <property type="project" value="InterPro"/>
</dbReference>
<evidence type="ECO:0000256" key="5">
    <source>
        <dbReference type="ARBA" id="ARBA00022857"/>
    </source>
</evidence>
<evidence type="ECO:0000256" key="8">
    <source>
        <dbReference type="ARBA" id="ARBA00023192"/>
    </source>
</evidence>
<dbReference type="GO" id="GO:0005737">
    <property type="term" value="C:cytoplasm"/>
    <property type="evidence" value="ECO:0007669"/>
    <property type="project" value="TreeGrafter"/>
</dbReference>
<keyword evidence="7" id="KW-0486">Methionine biosynthesis</keyword>
<evidence type="ECO:0000256" key="13">
    <source>
        <dbReference type="SAM" id="MobiDB-lite"/>
    </source>
</evidence>
<dbReference type="NCBIfam" id="TIGR02057">
    <property type="entry name" value="PAPS_reductase"/>
    <property type="match status" value="1"/>
</dbReference>
<evidence type="ECO:0000313" key="15">
    <source>
        <dbReference type="EMBL" id="KAF2723686.1"/>
    </source>
</evidence>
<keyword evidence="4" id="KW-0028">Amino-acid biosynthesis</keyword>
<dbReference type="InterPro" id="IPR011800">
    <property type="entry name" value="PAPS_reductase_CysH"/>
</dbReference>
<evidence type="ECO:0000256" key="6">
    <source>
        <dbReference type="ARBA" id="ARBA00023002"/>
    </source>
</evidence>
<accession>A0A9P4QF08</accession>
<evidence type="ECO:0000256" key="11">
    <source>
        <dbReference type="ARBA" id="ARBA00082472"/>
    </source>
</evidence>
<dbReference type="OrthoDB" id="7869097at2759"/>
<evidence type="ECO:0000256" key="3">
    <source>
        <dbReference type="ARBA" id="ARBA00013096"/>
    </source>
</evidence>
<dbReference type="EMBL" id="MU003775">
    <property type="protein sequence ID" value="KAF2723686.1"/>
    <property type="molecule type" value="Genomic_DNA"/>
</dbReference>
<gene>
    <name evidence="15" type="ORF">K431DRAFT_318855</name>
</gene>
<dbReference type="AlphaFoldDB" id="A0A9P4QF08"/>
<feature type="region of interest" description="Disordered" evidence="13">
    <location>
        <begin position="1"/>
        <end position="27"/>
    </location>
</feature>
<dbReference type="InterPro" id="IPR014729">
    <property type="entry name" value="Rossmann-like_a/b/a_fold"/>
</dbReference>
<dbReference type="SUPFAM" id="SSF52402">
    <property type="entry name" value="Adenine nucleotide alpha hydrolases-like"/>
    <property type="match status" value="1"/>
</dbReference>
<dbReference type="PIRSF" id="PIRSF000857">
    <property type="entry name" value="PAPS_reductase"/>
    <property type="match status" value="1"/>
</dbReference>
<evidence type="ECO:0000256" key="4">
    <source>
        <dbReference type="ARBA" id="ARBA00022605"/>
    </source>
</evidence>
<sequence>MSLRRRSSSDNEMDSGYASGSSSGTLPQTHFTRPHLKFINHQLAKLEPVDVLKWCLTTLPGLFQTSALGLTGLAIMDMISKLDSPIKNEVEMIFLDTLYHFSETIDLLDRVQQQYPDIKVHIFKPRGCETTADFERIYGERLWEKDDERYDAVAKVEPAQRAYDQLEVKAVITGRRKTQGGKRGELDIVEVDDAGLIKINPLANWTFAQVKSYITENNVPTNALLDRGYRSVGDWHSTQPVKEGEDERAGRWKGQNKTECGIHNKRSRYAMFLQEQEEKRQKELSDAITAGLKIEASS</sequence>
<organism evidence="15 16">
    <name type="scientific">Polychaeton citri CBS 116435</name>
    <dbReference type="NCBI Taxonomy" id="1314669"/>
    <lineage>
        <taxon>Eukaryota</taxon>
        <taxon>Fungi</taxon>
        <taxon>Dikarya</taxon>
        <taxon>Ascomycota</taxon>
        <taxon>Pezizomycotina</taxon>
        <taxon>Dothideomycetes</taxon>
        <taxon>Dothideomycetidae</taxon>
        <taxon>Capnodiales</taxon>
        <taxon>Capnodiaceae</taxon>
        <taxon>Polychaeton</taxon>
    </lineage>
</organism>
<dbReference type="GO" id="GO:0009086">
    <property type="term" value="P:methionine biosynthetic process"/>
    <property type="evidence" value="ECO:0007669"/>
    <property type="project" value="UniProtKB-KW"/>
</dbReference>
<name>A0A9P4QF08_9PEZI</name>
<comment type="pathway">
    <text evidence="1">Sulfur metabolism; hydrogen sulfide biosynthesis; sulfite from sulfate: step 3/3.</text>
</comment>
<evidence type="ECO:0000313" key="16">
    <source>
        <dbReference type="Proteomes" id="UP000799441"/>
    </source>
</evidence>
<keyword evidence="6" id="KW-0560">Oxidoreductase</keyword>
<dbReference type="EC" id="1.8.4.8" evidence="3"/>
<dbReference type="Gene3D" id="3.40.50.620">
    <property type="entry name" value="HUPs"/>
    <property type="match status" value="1"/>
</dbReference>
<feature type="domain" description="Phosphoadenosine phosphosulphate reductase" evidence="14">
    <location>
        <begin position="63"/>
        <end position="240"/>
    </location>
</feature>
<dbReference type="NCBIfam" id="TIGR00434">
    <property type="entry name" value="cysH"/>
    <property type="match status" value="1"/>
</dbReference>
<dbReference type="FunFam" id="3.40.50.620:FF:000151">
    <property type="entry name" value="Phosphoadenosine phosphosulfate reductase"/>
    <property type="match status" value="1"/>
</dbReference>
<evidence type="ECO:0000256" key="2">
    <source>
        <dbReference type="ARBA" id="ARBA00009732"/>
    </source>
</evidence>
<feature type="region of interest" description="Disordered" evidence="13">
    <location>
        <begin position="236"/>
        <end position="255"/>
    </location>
</feature>
<comment type="caution">
    <text evidence="15">The sequence shown here is derived from an EMBL/GenBank/DDBJ whole genome shotgun (WGS) entry which is preliminary data.</text>
</comment>
<evidence type="ECO:0000256" key="9">
    <source>
        <dbReference type="ARBA" id="ARBA00052536"/>
    </source>
</evidence>
<dbReference type="Proteomes" id="UP000799441">
    <property type="component" value="Unassembled WGS sequence"/>
</dbReference>
<dbReference type="CDD" id="cd23945">
    <property type="entry name" value="PAPS_reductase"/>
    <property type="match status" value="1"/>
</dbReference>
<dbReference type="GO" id="GO:0004604">
    <property type="term" value="F:phosphoadenylyl-sulfate reductase (thioredoxin) activity"/>
    <property type="evidence" value="ECO:0007669"/>
    <property type="project" value="UniProtKB-EC"/>
</dbReference>
<evidence type="ECO:0000256" key="12">
    <source>
        <dbReference type="ARBA" id="ARBA00082553"/>
    </source>
</evidence>
<dbReference type="HAMAP" id="MF_00063">
    <property type="entry name" value="CysH"/>
    <property type="match status" value="1"/>
</dbReference>
<evidence type="ECO:0000259" key="14">
    <source>
        <dbReference type="Pfam" id="PF01507"/>
    </source>
</evidence>
<keyword evidence="8" id="KW-0198">Cysteine biosynthesis</keyword>
<dbReference type="PANTHER" id="PTHR46509:SF1">
    <property type="entry name" value="PHOSPHOADENOSINE PHOSPHOSULFATE REDUCTASE"/>
    <property type="match status" value="1"/>
</dbReference>
<comment type="catalytic activity">
    <reaction evidence="9">
        <text>[thioredoxin]-disulfide + sulfite + adenosine 3',5'-bisphosphate + 2 H(+) = [thioredoxin]-dithiol + 3'-phosphoadenylyl sulfate</text>
        <dbReference type="Rhea" id="RHEA:11724"/>
        <dbReference type="Rhea" id="RHEA-COMP:10698"/>
        <dbReference type="Rhea" id="RHEA-COMP:10700"/>
        <dbReference type="ChEBI" id="CHEBI:15378"/>
        <dbReference type="ChEBI" id="CHEBI:17359"/>
        <dbReference type="ChEBI" id="CHEBI:29950"/>
        <dbReference type="ChEBI" id="CHEBI:50058"/>
        <dbReference type="ChEBI" id="CHEBI:58339"/>
        <dbReference type="ChEBI" id="CHEBI:58343"/>
        <dbReference type="EC" id="1.8.4.8"/>
    </reaction>
</comment>
<dbReference type="PANTHER" id="PTHR46509">
    <property type="entry name" value="PHOSPHOADENOSINE PHOSPHOSULFATE REDUCTASE"/>
    <property type="match status" value="1"/>
</dbReference>
<dbReference type="InterPro" id="IPR004511">
    <property type="entry name" value="PAPS/APS_Rdtase"/>
</dbReference>
<reference evidence="15" key="1">
    <citation type="journal article" date="2020" name="Stud. Mycol.">
        <title>101 Dothideomycetes genomes: a test case for predicting lifestyles and emergence of pathogens.</title>
        <authorList>
            <person name="Haridas S."/>
            <person name="Albert R."/>
            <person name="Binder M."/>
            <person name="Bloem J."/>
            <person name="Labutti K."/>
            <person name="Salamov A."/>
            <person name="Andreopoulos B."/>
            <person name="Baker S."/>
            <person name="Barry K."/>
            <person name="Bills G."/>
            <person name="Bluhm B."/>
            <person name="Cannon C."/>
            <person name="Castanera R."/>
            <person name="Culley D."/>
            <person name="Daum C."/>
            <person name="Ezra D."/>
            <person name="Gonzalez J."/>
            <person name="Henrissat B."/>
            <person name="Kuo A."/>
            <person name="Liang C."/>
            <person name="Lipzen A."/>
            <person name="Lutzoni F."/>
            <person name="Magnuson J."/>
            <person name="Mondo S."/>
            <person name="Nolan M."/>
            <person name="Ohm R."/>
            <person name="Pangilinan J."/>
            <person name="Park H.-J."/>
            <person name="Ramirez L."/>
            <person name="Alfaro M."/>
            <person name="Sun H."/>
            <person name="Tritt A."/>
            <person name="Yoshinaga Y."/>
            <person name="Zwiers L.-H."/>
            <person name="Turgeon B."/>
            <person name="Goodwin S."/>
            <person name="Spatafora J."/>
            <person name="Crous P."/>
            <person name="Grigoriev I."/>
        </authorList>
    </citation>
    <scope>NUCLEOTIDE SEQUENCE</scope>
    <source>
        <strain evidence="15">CBS 116435</strain>
    </source>
</reference>
<proteinExistence type="inferred from homology"/>
<dbReference type="GO" id="GO:0019344">
    <property type="term" value="P:cysteine biosynthetic process"/>
    <property type="evidence" value="ECO:0007669"/>
    <property type="project" value="UniProtKB-KW"/>
</dbReference>
<keyword evidence="5" id="KW-0521">NADP</keyword>
<evidence type="ECO:0000256" key="1">
    <source>
        <dbReference type="ARBA" id="ARBA00004848"/>
    </source>
</evidence>
<dbReference type="InterPro" id="IPR002500">
    <property type="entry name" value="PAPS_reduct_dom"/>
</dbReference>
<protein>
    <recommendedName>
        <fullName evidence="3">phosphoadenylyl-sulfate reductase (thioredoxin)</fullName>
        <ecNumber evidence="3">1.8.4.8</ecNumber>
    </recommendedName>
    <alternativeName>
        <fullName evidence="10">3'-phosphoadenylylsulfate reductase</fullName>
    </alternativeName>
    <alternativeName>
        <fullName evidence="12">PAPS reductase, thioredoxin dependent</fullName>
    </alternativeName>
    <alternativeName>
        <fullName evidence="11">PAdoPS reductase</fullName>
    </alternativeName>
</protein>
<evidence type="ECO:0000256" key="10">
    <source>
        <dbReference type="ARBA" id="ARBA00078053"/>
    </source>
</evidence>
<dbReference type="Pfam" id="PF01507">
    <property type="entry name" value="PAPS_reduct"/>
    <property type="match status" value="1"/>
</dbReference>
<keyword evidence="16" id="KW-1185">Reference proteome</keyword>
<dbReference type="NCBIfam" id="NF002537">
    <property type="entry name" value="PRK02090.1"/>
    <property type="match status" value="1"/>
</dbReference>